<evidence type="ECO:0000313" key="4">
    <source>
        <dbReference type="Proteomes" id="UP000187609"/>
    </source>
</evidence>
<dbReference type="InterPro" id="IPR045495">
    <property type="entry name" value="PI4K_N"/>
</dbReference>
<evidence type="ECO:0000313" key="3">
    <source>
        <dbReference type="EMBL" id="OIS99588.1"/>
    </source>
</evidence>
<evidence type="ECO:0000256" key="1">
    <source>
        <dbReference type="ARBA" id="ARBA00006209"/>
    </source>
</evidence>
<protein>
    <submittedName>
        <fullName evidence="3">Phosphatidylinositol 4-kinase alpha 1</fullName>
    </submittedName>
</protein>
<evidence type="ECO:0000259" key="2">
    <source>
        <dbReference type="Pfam" id="PF19274"/>
    </source>
</evidence>
<comment type="similarity">
    <text evidence="1">Belongs to the PI3/PI4-kinase family. Type III PI4K subfamily.</text>
</comment>
<dbReference type="Gramene" id="OIS99588">
    <property type="protein sequence ID" value="OIS99588"/>
    <property type="gene ID" value="A4A49_13234"/>
</dbReference>
<dbReference type="STRING" id="49451.A0A1J6I3G5"/>
<feature type="domain" description="PI4-kinase N-terminal" evidence="2">
    <location>
        <begin position="1"/>
        <end position="413"/>
    </location>
</feature>
<reference evidence="3" key="1">
    <citation type="submission" date="2016-11" db="EMBL/GenBank/DDBJ databases">
        <title>The genome of Nicotiana attenuata.</title>
        <authorList>
            <person name="Xu S."/>
            <person name="Brockmoeller T."/>
            <person name="Gaquerel E."/>
            <person name="Navarro A."/>
            <person name="Kuhl H."/>
            <person name="Gase K."/>
            <person name="Ling Z."/>
            <person name="Zhou W."/>
            <person name="Kreitzer C."/>
            <person name="Stanke M."/>
            <person name="Tang H."/>
            <person name="Lyons E."/>
            <person name="Pandey P."/>
            <person name="Pandey S.P."/>
            <person name="Timmermann B."/>
            <person name="Baldwin I.T."/>
        </authorList>
    </citation>
    <scope>NUCLEOTIDE SEQUENCE [LARGE SCALE GENOMIC DNA]</scope>
    <source>
        <strain evidence="3">UT</strain>
    </source>
</reference>
<dbReference type="AlphaFoldDB" id="A0A1J6I3G5"/>
<dbReference type="Proteomes" id="UP000187609">
    <property type="component" value="Unassembled WGS sequence"/>
</dbReference>
<dbReference type="EMBL" id="MJEQ01037190">
    <property type="protein sequence ID" value="OIS99588.1"/>
    <property type="molecule type" value="Genomic_DNA"/>
</dbReference>
<gene>
    <name evidence="3" type="primary">PI4KA1_1</name>
    <name evidence="3" type="ORF">A4A49_13234</name>
</gene>
<keyword evidence="4" id="KW-1185">Reference proteome</keyword>
<organism evidence="3 4">
    <name type="scientific">Nicotiana attenuata</name>
    <name type="common">Coyote tobacco</name>
    <dbReference type="NCBI Taxonomy" id="49451"/>
    <lineage>
        <taxon>Eukaryota</taxon>
        <taxon>Viridiplantae</taxon>
        <taxon>Streptophyta</taxon>
        <taxon>Embryophyta</taxon>
        <taxon>Tracheophyta</taxon>
        <taxon>Spermatophyta</taxon>
        <taxon>Magnoliopsida</taxon>
        <taxon>eudicotyledons</taxon>
        <taxon>Gunneridae</taxon>
        <taxon>Pentapetalae</taxon>
        <taxon>asterids</taxon>
        <taxon>lamiids</taxon>
        <taxon>Solanales</taxon>
        <taxon>Solanaceae</taxon>
        <taxon>Nicotianoideae</taxon>
        <taxon>Nicotianeae</taxon>
        <taxon>Nicotiana</taxon>
    </lineage>
</organism>
<proteinExistence type="inferred from homology"/>
<comment type="caution">
    <text evidence="3">The sequence shown here is derived from an EMBL/GenBank/DDBJ whole genome shotgun (WGS) entry which is preliminary data.</text>
</comment>
<dbReference type="SMR" id="A0A1J6I3G5"/>
<sequence>MAAAAAASGAKLNLTEAFNFEVLNTGMISATAKCNHAGGIAGIRRLYDSIGSLDLPALGPSDMVGNLQPKTESFSDVLLTNFVQHLQKIVIYVERGGEVDKSSFRETCSLATAFLLSDLGSDSKSNVESFSQLVHLLCWCPSYILTPDAMETGVFIWTWLVSAAPQLCSLVLAELVDAWLWTVDTKRGVFASEVRCCGPVAKLRPHLVPGEPEAPPEKDPVEQIMAHRLWLGFFIDRFEVVRHDNVPQLLLFWRLLQGTTKLPWNFSSHPAATGTFFTLMLLGLKFCSCRSHGILQNLRAGLQLLEDRIYRASLGWFAHQPEWYDMNKNFALSEAQSVSMFVHHLLNEQLDTCQLYSERRGLENSLNDVKDQFHPVWGQMESYAVGREKVKQLLLFLCQHEAVRLDVWAQPVAKESTQCLKISSDNWVSLARTAFSVDPRLSLCLAARFPANNHLKAEVTQLVQVCISIPVFIPFSLFIKP</sequence>
<accession>A0A1J6I3G5</accession>
<dbReference type="Pfam" id="PF19274">
    <property type="entry name" value="PI4K_N"/>
    <property type="match status" value="1"/>
</dbReference>
<name>A0A1J6I3G5_NICAT</name>
<dbReference type="GO" id="GO:0016301">
    <property type="term" value="F:kinase activity"/>
    <property type="evidence" value="ECO:0007669"/>
    <property type="project" value="UniProtKB-KW"/>
</dbReference>